<keyword evidence="1" id="KW-0732">Signal</keyword>
<feature type="chain" id="PRO_5045258467" evidence="1">
    <location>
        <begin position="24"/>
        <end position="100"/>
    </location>
</feature>
<feature type="signal peptide" evidence="1">
    <location>
        <begin position="1"/>
        <end position="23"/>
    </location>
</feature>
<dbReference type="RefSeq" id="WP_377815115.1">
    <property type="nucleotide sequence ID" value="NZ_JBHRSJ010000030.1"/>
</dbReference>
<dbReference type="Pfam" id="PF11006">
    <property type="entry name" value="DUF2845"/>
    <property type="match status" value="1"/>
</dbReference>
<protein>
    <submittedName>
        <fullName evidence="2">DUF2845 domain-containing protein</fullName>
    </submittedName>
</protein>
<sequence length="100" mass="11749">MAQKKLLRSLYLLPTFLCLPAYADTLRCGSQLVSVGDRAFEVEQKCGAPRERDLLGYSVERQGQYDLKLEEWVYGPYNGMYYFLEFEGNRLVRIDTRRRL</sequence>
<name>A0ABV7AWF9_9GAMM</name>
<dbReference type="Proteomes" id="UP001595457">
    <property type="component" value="Unassembled WGS sequence"/>
</dbReference>
<comment type="caution">
    <text evidence="2">The sequence shown here is derived from an EMBL/GenBank/DDBJ whole genome shotgun (WGS) entry which is preliminary data.</text>
</comment>
<accession>A0ABV7AWF9</accession>
<reference evidence="3" key="1">
    <citation type="journal article" date="2019" name="Int. J. Syst. Evol. Microbiol.">
        <title>The Global Catalogue of Microorganisms (GCM) 10K type strain sequencing project: providing services to taxonomists for standard genome sequencing and annotation.</title>
        <authorList>
            <consortium name="The Broad Institute Genomics Platform"/>
            <consortium name="The Broad Institute Genome Sequencing Center for Infectious Disease"/>
            <person name="Wu L."/>
            <person name="Ma J."/>
        </authorList>
    </citation>
    <scope>NUCLEOTIDE SEQUENCE [LARGE SCALE GENOMIC DNA]</scope>
    <source>
        <strain evidence="3">KCTC 62195</strain>
    </source>
</reference>
<gene>
    <name evidence="2" type="ORF">ACFOJE_14400</name>
</gene>
<evidence type="ECO:0000313" key="3">
    <source>
        <dbReference type="Proteomes" id="UP001595457"/>
    </source>
</evidence>
<organism evidence="2 3">
    <name type="scientific">Azotobacter bryophylli</name>
    <dbReference type="NCBI Taxonomy" id="1986537"/>
    <lineage>
        <taxon>Bacteria</taxon>
        <taxon>Pseudomonadati</taxon>
        <taxon>Pseudomonadota</taxon>
        <taxon>Gammaproteobacteria</taxon>
        <taxon>Pseudomonadales</taxon>
        <taxon>Pseudomonadaceae</taxon>
        <taxon>Azotobacter</taxon>
    </lineage>
</organism>
<dbReference type="EMBL" id="JBHRSJ010000030">
    <property type="protein sequence ID" value="MFC2973395.1"/>
    <property type="molecule type" value="Genomic_DNA"/>
</dbReference>
<proteinExistence type="predicted"/>
<evidence type="ECO:0000313" key="2">
    <source>
        <dbReference type="EMBL" id="MFC2973395.1"/>
    </source>
</evidence>
<keyword evidence="3" id="KW-1185">Reference proteome</keyword>
<dbReference type="InterPro" id="IPR021268">
    <property type="entry name" value="DUF2845"/>
</dbReference>
<evidence type="ECO:0000256" key="1">
    <source>
        <dbReference type="SAM" id="SignalP"/>
    </source>
</evidence>